<dbReference type="EMBL" id="KV875119">
    <property type="protein sequence ID" value="OIW22364.1"/>
    <property type="molecule type" value="Genomic_DNA"/>
</dbReference>
<proteinExistence type="predicted"/>
<evidence type="ECO:0000313" key="2">
    <source>
        <dbReference type="EMBL" id="OIW22364.1"/>
    </source>
</evidence>
<sequence length="165" mass="18458">MTFNHTAFNDQQSTSSVFNSVHQLAHSTPSSQRRYPLRSSSPSIRFVVKRRHQVHLSNTTIQTCPSSLAHSNSNTPNPNSIPAMQKSTIFQHIPISQPNLHQPVLLRRPPSLHLPTPRPITLPRPLIHNSPNLVHRIFYTTANPLPILPTSQARVSVSHPTTGCR</sequence>
<feature type="region of interest" description="Disordered" evidence="1">
    <location>
        <begin position="20"/>
        <end position="39"/>
    </location>
</feature>
<name>A0A1J7IZQ2_9PEZI</name>
<reference evidence="2 3" key="1">
    <citation type="submission" date="2016-10" db="EMBL/GenBank/DDBJ databases">
        <title>Draft genome sequence of Coniochaeta ligniaria NRRL30616, a lignocellulolytic fungus for bioabatement of inhibitors in plant biomass hydrolysates.</title>
        <authorList>
            <consortium name="DOE Joint Genome Institute"/>
            <person name="Jimenez D.J."/>
            <person name="Hector R.E."/>
            <person name="Riley R."/>
            <person name="Sun H."/>
            <person name="Grigoriev I.V."/>
            <person name="Van Elsas J.D."/>
            <person name="Nichols N.N."/>
        </authorList>
    </citation>
    <scope>NUCLEOTIDE SEQUENCE [LARGE SCALE GENOMIC DNA]</scope>
    <source>
        <strain evidence="2 3">NRRL 30616</strain>
    </source>
</reference>
<evidence type="ECO:0000256" key="1">
    <source>
        <dbReference type="SAM" id="MobiDB-lite"/>
    </source>
</evidence>
<organism evidence="2 3">
    <name type="scientific">Coniochaeta ligniaria NRRL 30616</name>
    <dbReference type="NCBI Taxonomy" id="1408157"/>
    <lineage>
        <taxon>Eukaryota</taxon>
        <taxon>Fungi</taxon>
        <taxon>Dikarya</taxon>
        <taxon>Ascomycota</taxon>
        <taxon>Pezizomycotina</taxon>
        <taxon>Sordariomycetes</taxon>
        <taxon>Sordariomycetidae</taxon>
        <taxon>Coniochaetales</taxon>
        <taxon>Coniochaetaceae</taxon>
        <taxon>Coniochaeta</taxon>
    </lineage>
</organism>
<protein>
    <submittedName>
        <fullName evidence="2">Uncharacterized protein</fullName>
    </submittedName>
</protein>
<keyword evidence="3" id="KW-1185">Reference proteome</keyword>
<gene>
    <name evidence="2" type="ORF">CONLIGDRAFT_224579</name>
</gene>
<dbReference type="InParanoid" id="A0A1J7IZQ2"/>
<dbReference type="Proteomes" id="UP000182658">
    <property type="component" value="Unassembled WGS sequence"/>
</dbReference>
<dbReference type="AlphaFoldDB" id="A0A1J7IZQ2"/>
<accession>A0A1J7IZQ2</accession>
<evidence type="ECO:0000313" key="3">
    <source>
        <dbReference type="Proteomes" id="UP000182658"/>
    </source>
</evidence>